<keyword evidence="2" id="KW-1185">Reference proteome</keyword>
<accession>A0ABD1Y950</accession>
<dbReference type="EMBL" id="JBHFFA010000006">
    <property type="protein sequence ID" value="KAL2623230.1"/>
    <property type="molecule type" value="Genomic_DNA"/>
</dbReference>
<organism evidence="1 2">
    <name type="scientific">Riccia fluitans</name>
    <dbReference type="NCBI Taxonomy" id="41844"/>
    <lineage>
        <taxon>Eukaryota</taxon>
        <taxon>Viridiplantae</taxon>
        <taxon>Streptophyta</taxon>
        <taxon>Embryophyta</taxon>
        <taxon>Marchantiophyta</taxon>
        <taxon>Marchantiopsida</taxon>
        <taxon>Marchantiidae</taxon>
        <taxon>Marchantiales</taxon>
        <taxon>Ricciaceae</taxon>
        <taxon>Riccia</taxon>
    </lineage>
</organism>
<comment type="caution">
    <text evidence="1">The sequence shown here is derived from an EMBL/GenBank/DDBJ whole genome shotgun (WGS) entry which is preliminary data.</text>
</comment>
<dbReference type="Proteomes" id="UP001605036">
    <property type="component" value="Unassembled WGS sequence"/>
</dbReference>
<name>A0ABD1Y950_9MARC</name>
<proteinExistence type="predicted"/>
<sequence>MDYEYGSIRHHAVPFFCMVTAQTYVGKAAGLKTDRCKKFRIAAASCADLRFQFGIHPCTEDGKALGSITRIRGTGVCGTCKRKIFSEEGLALSFSGYTSFESIS</sequence>
<evidence type="ECO:0000313" key="1">
    <source>
        <dbReference type="EMBL" id="KAL2623230.1"/>
    </source>
</evidence>
<evidence type="ECO:0000313" key="2">
    <source>
        <dbReference type="Proteomes" id="UP001605036"/>
    </source>
</evidence>
<protein>
    <submittedName>
        <fullName evidence="1">Uncharacterized protein</fullName>
    </submittedName>
</protein>
<dbReference type="AlphaFoldDB" id="A0ABD1Y950"/>
<gene>
    <name evidence="1" type="ORF">R1flu_003435</name>
</gene>
<reference evidence="1 2" key="1">
    <citation type="submission" date="2024-09" db="EMBL/GenBank/DDBJ databases">
        <title>Chromosome-scale assembly of Riccia fluitans.</title>
        <authorList>
            <person name="Paukszto L."/>
            <person name="Sawicki J."/>
            <person name="Karawczyk K."/>
            <person name="Piernik-Szablinska J."/>
            <person name="Szczecinska M."/>
            <person name="Mazdziarz M."/>
        </authorList>
    </citation>
    <scope>NUCLEOTIDE SEQUENCE [LARGE SCALE GENOMIC DNA]</scope>
    <source>
        <strain evidence="1">Rf_01</strain>
        <tissue evidence="1">Aerial parts of the thallus</tissue>
    </source>
</reference>